<dbReference type="STRING" id="1121449.SAMN02745704_00788"/>
<sequence>MIFRRMREALHALAARRRRQRQLEPRAVQNMAEELRALAQDAARACPGQPELQNAIRDIRDEAESLVHQAGSKDFRRLTVRERQMLRQGLLQSRRRLIESIQSAPSPTRLLQ</sequence>
<organism evidence="1 2">
    <name type="scientific">Paucidesulfovibrio gracilis DSM 16080</name>
    <dbReference type="NCBI Taxonomy" id="1121449"/>
    <lineage>
        <taxon>Bacteria</taxon>
        <taxon>Pseudomonadati</taxon>
        <taxon>Thermodesulfobacteriota</taxon>
        <taxon>Desulfovibrionia</taxon>
        <taxon>Desulfovibrionales</taxon>
        <taxon>Desulfovibrionaceae</taxon>
        <taxon>Paucidesulfovibrio</taxon>
    </lineage>
</organism>
<accession>A0A1T4WC41</accession>
<reference evidence="1 2" key="1">
    <citation type="submission" date="2017-02" db="EMBL/GenBank/DDBJ databases">
        <authorList>
            <person name="Peterson S.W."/>
        </authorList>
    </citation>
    <scope>NUCLEOTIDE SEQUENCE [LARGE SCALE GENOMIC DNA]</scope>
    <source>
        <strain evidence="1 2">DSM 16080</strain>
    </source>
</reference>
<keyword evidence="2" id="KW-1185">Reference proteome</keyword>
<proteinExistence type="predicted"/>
<gene>
    <name evidence="1" type="ORF">SAMN02745704_00788</name>
</gene>
<dbReference type="OrthoDB" id="5459697at2"/>
<dbReference type="RefSeq" id="WP_078716343.1">
    <property type="nucleotide sequence ID" value="NZ_FUYC01000002.1"/>
</dbReference>
<protein>
    <submittedName>
        <fullName evidence="1">Uncharacterized protein</fullName>
    </submittedName>
</protein>
<dbReference type="Proteomes" id="UP000190027">
    <property type="component" value="Unassembled WGS sequence"/>
</dbReference>
<evidence type="ECO:0000313" key="2">
    <source>
        <dbReference type="Proteomes" id="UP000190027"/>
    </source>
</evidence>
<evidence type="ECO:0000313" key="1">
    <source>
        <dbReference type="EMBL" id="SKA74866.1"/>
    </source>
</evidence>
<dbReference type="EMBL" id="FUYC01000002">
    <property type="protein sequence ID" value="SKA74866.1"/>
    <property type="molecule type" value="Genomic_DNA"/>
</dbReference>
<dbReference type="AlphaFoldDB" id="A0A1T4WC41"/>
<name>A0A1T4WC41_9BACT</name>